<evidence type="ECO:0000313" key="5">
    <source>
        <dbReference type="Proteomes" id="UP000192727"/>
    </source>
</evidence>
<evidence type="ECO:0000313" key="3">
    <source>
        <dbReference type="EMBL" id="ARF70587.1"/>
    </source>
</evidence>
<dbReference type="Proteomes" id="UP000192727">
    <property type="component" value="Chromosome"/>
</dbReference>
<dbReference type="AlphaFoldDB" id="A0A1V0UZA3"/>
<keyword evidence="2" id="KW-0067">ATP-binding</keyword>
<proteinExistence type="predicted"/>
<dbReference type="InterPro" id="IPR038667">
    <property type="entry name" value="XkdH-like_sf"/>
</dbReference>
<dbReference type="EMBL" id="CP020557">
    <property type="protein sequence ID" value="ARF70598.1"/>
    <property type="molecule type" value="Genomic_DNA"/>
</dbReference>
<dbReference type="EMBL" id="CP020557">
    <property type="protein sequence ID" value="ARF70348.1"/>
    <property type="molecule type" value="Genomic_DNA"/>
</dbReference>
<evidence type="ECO:0000313" key="4">
    <source>
        <dbReference type="EMBL" id="ARF70598.1"/>
    </source>
</evidence>
<name>A0A1V0UZA3_9BACL</name>
<organism evidence="2 5">
    <name type="scientific">Paenibacillus larvae subsp. pulvifaciens</name>
    <dbReference type="NCBI Taxonomy" id="1477"/>
    <lineage>
        <taxon>Bacteria</taxon>
        <taxon>Bacillati</taxon>
        <taxon>Bacillota</taxon>
        <taxon>Bacilli</taxon>
        <taxon>Bacillales</taxon>
        <taxon>Paenibacillaceae</taxon>
        <taxon>Paenibacillus</taxon>
    </lineage>
</organism>
<keyword evidence="2" id="KW-0547">Nucleotide-binding</keyword>
<protein>
    <submittedName>
        <fullName evidence="2">ABC transporter ATP-binding protein</fullName>
    </submittedName>
</protein>
<reference evidence="2 5" key="1">
    <citation type="submission" date="2017-03" db="EMBL/GenBank/DDBJ databases">
        <title>Paenibacillus larvae genome sequencing.</title>
        <authorList>
            <person name="Dingman D.W."/>
        </authorList>
    </citation>
    <scope>NUCLEOTIDE SEQUENCE [LARGE SCALE GENOMIC DNA]</scope>
    <source>
        <strain evidence="2 5">SAG 10367</strain>
    </source>
</reference>
<dbReference type="EMBL" id="CP020557">
    <property type="protein sequence ID" value="ARF70378.1"/>
    <property type="molecule type" value="Genomic_DNA"/>
</dbReference>
<evidence type="ECO:0000313" key="2">
    <source>
        <dbReference type="EMBL" id="ARF70378.1"/>
    </source>
</evidence>
<evidence type="ECO:0000313" key="1">
    <source>
        <dbReference type="EMBL" id="ARF70348.1"/>
    </source>
</evidence>
<dbReference type="EMBL" id="CP020557">
    <property type="protein sequence ID" value="ARF70587.1"/>
    <property type="molecule type" value="Genomic_DNA"/>
</dbReference>
<dbReference type="GO" id="GO:0005524">
    <property type="term" value="F:ATP binding"/>
    <property type="evidence" value="ECO:0007669"/>
    <property type="project" value="UniProtKB-KW"/>
</dbReference>
<gene>
    <name evidence="1" type="ORF">B7C51_00900</name>
    <name evidence="2" type="ORF">B7C51_03245</name>
    <name evidence="3" type="ORF">B7C51_19405</name>
    <name evidence="4" type="ORF">B7C51_20450</name>
</gene>
<accession>A0A1V0UZA3</accession>
<sequence length="106" mass="12122">MYEDIATIRRYEDVDKPNGSTKNEPVIIYRDQPCHISQKALGVNNQKDAQNNIAYETKLFISPELDIHQGDVVEIKRGTLSREFTAGEPFPYPTHQEVALQRKGYA</sequence>
<dbReference type="Gene3D" id="2.40.10.370">
    <property type="entry name" value="Protein of unknown function DUF3599"/>
    <property type="match status" value="1"/>
</dbReference>